<dbReference type="PANTHER" id="PTHR48169">
    <property type="entry name" value="DED DOMAIN-CONTAINING PROTEIN"/>
    <property type="match status" value="1"/>
</dbReference>
<dbReference type="RefSeq" id="XP_065646846.1">
    <property type="nucleotide sequence ID" value="XM_065790774.1"/>
</dbReference>
<evidence type="ECO:0000259" key="2">
    <source>
        <dbReference type="PROSITE" id="PS50168"/>
    </source>
</evidence>
<keyword evidence="1" id="KW-0053">Apoptosis</keyword>
<gene>
    <name evidence="4" type="primary">LOC105849905</name>
</gene>
<dbReference type="InterPro" id="IPR001875">
    <property type="entry name" value="DED_dom"/>
</dbReference>
<dbReference type="InterPro" id="IPR011029">
    <property type="entry name" value="DEATH-like_dom_sf"/>
</dbReference>
<proteinExistence type="predicted"/>
<reference evidence="4" key="2">
    <citation type="submission" date="2025-08" db="UniProtKB">
        <authorList>
            <consortium name="RefSeq"/>
        </authorList>
    </citation>
    <scope>IDENTIFICATION</scope>
</reference>
<evidence type="ECO:0000313" key="4">
    <source>
        <dbReference type="RefSeq" id="XP_065646846.1"/>
    </source>
</evidence>
<organism evidence="3 4">
    <name type="scientific">Hydra vulgaris</name>
    <name type="common">Hydra</name>
    <name type="synonym">Hydra attenuata</name>
    <dbReference type="NCBI Taxonomy" id="6087"/>
    <lineage>
        <taxon>Eukaryota</taxon>
        <taxon>Metazoa</taxon>
        <taxon>Cnidaria</taxon>
        <taxon>Hydrozoa</taxon>
        <taxon>Hydroidolina</taxon>
        <taxon>Anthoathecata</taxon>
        <taxon>Aplanulata</taxon>
        <taxon>Hydridae</taxon>
        <taxon>Hydra</taxon>
    </lineage>
</organism>
<dbReference type="Pfam" id="PF01335">
    <property type="entry name" value="DED"/>
    <property type="match status" value="1"/>
</dbReference>
<keyword evidence="3" id="KW-1185">Reference proteome</keyword>
<sequence length="179" mass="20770">MAGMYFFENLNSKRYQIFLRKIAEELTVDNLRSLKFLLHDTLFVGDIGNVPEAHAYIELLKINRIIHENDLSYLRKSFDVIRRNDLIKMIDEFEDSKIRENDSNKAISVSNTDWLMKPNRFQNSQKVSKCSSNNILDEVVDVATDEQGSQEVQYWQKSFLPSSGKRNVKSLNSDDKGSL</sequence>
<dbReference type="SUPFAM" id="SSF47986">
    <property type="entry name" value="DEATH domain"/>
    <property type="match status" value="1"/>
</dbReference>
<evidence type="ECO:0000256" key="1">
    <source>
        <dbReference type="ARBA" id="ARBA00022703"/>
    </source>
</evidence>
<feature type="domain" description="DED" evidence="2">
    <location>
        <begin position="14"/>
        <end position="92"/>
    </location>
</feature>
<dbReference type="PROSITE" id="PS50168">
    <property type="entry name" value="DED"/>
    <property type="match status" value="1"/>
</dbReference>
<dbReference type="SMART" id="SM00031">
    <property type="entry name" value="DED"/>
    <property type="match status" value="1"/>
</dbReference>
<dbReference type="CDD" id="cd00045">
    <property type="entry name" value="DED"/>
    <property type="match status" value="1"/>
</dbReference>
<dbReference type="GeneID" id="105849905"/>
<evidence type="ECO:0000313" key="3">
    <source>
        <dbReference type="Proteomes" id="UP001652625"/>
    </source>
</evidence>
<dbReference type="Proteomes" id="UP001652625">
    <property type="component" value="Chromosome 02"/>
</dbReference>
<dbReference type="PANTHER" id="PTHR48169:SF7">
    <property type="entry name" value="CASPASE 10"/>
    <property type="match status" value="1"/>
</dbReference>
<name>A0ABM4BD20_HYDVU</name>
<protein>
    <submittedName>
        <fullName evidence="4">Uncharacterized protein LOC105849905 isoform X3</fullName>
    </submittedName>
</protein>
<reference evidence="3" key="1">
    <citation type="submission" date="2025-05" db="UniProtKB">
        <authorList>
            <consortium name="RefSeq"/>
        </authorList>
    </citation>
    <scope>NUCLEOTIDE SEQUENCE [LARGE SCALE GENOMIC DNA]</scope>
</reference>
<accession>A0ABM4BD20</accession>
<dbReference type="Gene3D" id="1.10.533.10">
    <property type="entry name" value="Death Domain, Fas"/>
    <property type="match status" value="1"/>
</dbReference>